<evidence type="ECO:0000256" key="6">
    <source>
        <dbReference type="ARBA" id="ARBA00022603"/>
    </source>
</evidence>
<dbReference type="InterPro" id="IPR006700">
    <property type="entry name" value="RsmE"/>
</dbReference>
<comment type="function">
    <text evidence="9">Specifically methylates the N3 position of the uracil ring of uridine 1498 (m3U1498) in 16S rRNA. Acts on the fully assembled 30S ribosomal subunit.</text>
</comment>
<accession>A0A382NGA2</accession>
<evidence type="ECO:0000256" key="5">
    <source>
        <dbReference type="ARBA" id="ARBA00022552"/>
    </source>
</evidence>
<evidence type="ECO:0000259" key="12">
    <source>
        <dbReference type="Pfam" id="PF20260"/>
    </source>
</evidence>
<evidence type="ECO:0000259" key="11">
    <source>
        <dbReference type="Pfam" id="PF04452"/>
    </source>
</evidence>
<keyword evidence="5" id="KW-0698">rRNA processing</keyword>
<evidence type="ECO:0000256" key="9">
    <source>
        <dbReference type="ARBA" id="ARBA00025699"/>
    </source>
</evidence>
<dbReference type="InterPro" id="IPR029026">
    <property type="entry name" value="tRNA_m1G_MTases_N"/>
</dbReference>
<dbReference type="Gene3D" id="3.40.1280.10">
    <property type="match status" value="1"/>
</dbReference>
<dbReference type="Pfam" id="PF20260">
    <property type="entry name" value="PUA_4"/>
    <property type="match status" value="1"/>
</dbReference>
<dbReference type="InterPro" id="IPR029028">
    <property type="entry name" value="Alpha/beta_knot_MTases"/>
</dbReference>
<dbReference type="SUPFAM" id="SSF75217">
    <property type="entry name" value="alpha/beta knot"/>
    <property type="match status" value="1"/>
</dbReference>
<dbReference type="EC" id="2.1.1.193" evidence="3"/>
<feature type="domain" description="Ribosomal RNA small subunit methyltransferase E methyltransferase" evidence="11">
    <location>
        <begin position="78"/>
        <end position="238"/>
    </location>
</feature>
<keyword evidence="4" id="KW-0963">Cytoplasm</keyword>
<dbReference type="InterPro" id="IPR015947">
    <property type="entry name" value="PUA-like_sf"/>
</dbReference>
<comment type="catalytic activity">
    <reaction evidence="10">
        <text>uridine(1498) in 16S rRNA + S-adenosyl-L-methionine = N(3)-methyluridine(1498) in 16S rRNA + S-adenosyl-L-homocysteine + H(+)</text>
        <dbReference type="Rhea" id="RHEA:42920"/>
        <dbReference type="Rhea" id="RHEA-COMP:10283"/>
        <dbReference type="Rhea" id="RHEA-COMP:10284"/>
        <dbReference type="ChEBI" id="CHEBI:15378"/>
        <dbReference type="ChEBI" id="CHEBI:57856"/>
        <dbReference type="ChEBI" id="CHEBI:59789"/>
        <dbReference type="ChEBI" id="CHEBI:65315"/>
        <dbReference type="ChEBI" id="CHEBI:74502"/>
        <dbReference type="EC" id="2.1.1.193"/>
    </reaction>
</comment>
<reference evidence="13" key="1">
    <citation type="submission" date="2018-05" db="EMBL/GenBank/DDBJ databases">
        <authorList>
            <person name="Lanie J.A."/>
            <person name="Ng W.-L."/>
            <person name="Kazmierczak K.M."/>
            <person name="Andrzejewski T.M."/>
            <person name="Davidsen T.M."/>
            <person name="Wayne K.J."/>
            <person name="Tettelin H."/>
            <person name="Glass J.I."/>
            <person name="Rusch D."/>
            <person name="Podicherti R."/>
            <person name="Tsui H.-C.T."/>
            <person name="Winkler M.E."/>
        </authorList>
    </citation>
    <scope>NUCLEOTIDE SEQUENCE</scope>
</reference>
<dbReference type="CDD" id="cd18084">
    <property type="entry name" value="RsmE-like"/>
    <property type="match status" value="1"/>
</dbReference>
<evidence type="ECO:0000256" key="4">
    <source>
        <dbReference type="ARBA" id="ARBA00022490"/>
    </source>
</evidence>
<dbReference type="EMBL" id="UINC01100019">
    <property type="protein sequence ID" value="SVC59740.1"/>
    <property type="molecule type" value="Genomic_DNA"/>
</dbReference>
<comment type="similarity">
    <text evidence="2">Belongs to the RNA methyltransferase RsmE family.</text>
</comment>
<evidence type="ECO:0000256" key="10">
    <source>
        <dbReference type="ARBA" id="ARBA00047944"/>
    </source>
</evidence>
<dbReference type="PANTHER" id="PTHR30027">
    <property type="entry name" value="RIBOSOMAL RNA SMALL SUBUNIT METHYLTRANSFERASE E"/>
    <property type="match status" value="1"/>
</dbReference>
<dbReference type="NCBIfam" id="TIGR00046">
    <property type="entry name" value="RsmE family RNA methyltransferase"/>
    <property type="match status" value="1"/>
</dbReference>
<evidence type="ECO:0000256" key="2">
    <source>
        <dbReference type="ARBA" id="ARBA00005528"/>
    </source>
</evidence>
<evidence type="ECO:0000256" key="7">
    <source>
        <dbReference type="ARBA" id="ARBA00022679"/>
    </source>
</evidence>
<keyword evidence="6" id="KW-0489">Methyltransferase</keyword>
<evidence type="ECO:0000256" key="8">
    <source>
        <dbReference type="ARBA" id="ARBA00022691"/>
    </source>
</evidence>
<dbReference type="InterPro" id="IPR046886">
    <property type="entry name" value="RsmE_MTase_dom"/>
</dbReference>
<dbReference type="GO" id="GO:0070475">
    <property type="term" value="P:rRNA base methylation"/>
    <property type="evidence" value="ECO:0007669"/>
    <property type="project" value="TreeGrafter"/>
</dbReference>
<dbReference type="PIRSF" id="PIRSF015601">
    <property type="entry name" value="MTase_slr0722"/>
    <property type="match status" value="1"/>
</dbReference>
<protein>
    <recommendedName>
        <fullName evidence="3">16S rRNA (uracil(1498)-N(3))-methyltransferase</fullName>
        <ecNumber evidence="3">2.1.1.193</ecNumber>
    </recommendedName>
</protein>
<dbReference type="InterPro" id="IPR046887">
    <property type="entry name" value="RsmE_PUA-like"/>
</dbReference>
<evidence type="ECO:0000313" key="13">
    <source>
        <dbReference type="EMBL" id="SVC59740.1"/>
    </source>
</evidence>
<evidence type="ECO:0000256" key="3">
    <source>
        <dbReference type="ARBA" id="ARBA00012328"/>
    </source>
</evidence>
<dbReference type="AlphaFoldDB" id="A0A382NGA2"/>
<evidence type="ECO:0000256" key="1">
    <source>
        <dbReference type="ARBA" id="ARBA00004496"/>
    </source>
</evidence>
<keyword evidence="7" id="KW-0808">Transferase</keyword>
<dbReference type="SUPFAM" id="SSF88697">
    <property type="entry name" value="PUA domain-like"/>
    <property type="match status" value="1"/>
</dbReference>
<gene>
    <name evidence="13" type="ORF">METZ01_LOCUS312594</name>
</gene>
<name>A0A382NGA2_9ZZZZ</name>
<keyword evidence="8" id="KW-0949">S-adenosyl-L-methionine</keyword>
<dbReference type="GO" id="GO:0005737">
    <property type="term" value="C:cytoplasm"/>
    <property type="evidence" value="ECO:0007669"/>
    <property type="project" value="UniProtKB-SubCell"/>
</dbReference>
<organism evidence="13">
    <name type="scientific">marine metagenome</name>
    <dbReference type="NCBI Taxonomy" id="408172"/>
    <lineage>
        <taxon>unclassified sequences</taxon>
        <taxon>metagenomes</taxon>
        <taxon>ecological metagenomes</taxon>
    </lineage>
</organism>
<dbReference type="NCBIfam" id="NF008692">
    <property type="entry name" value="PRK11713.1-5"/>
    <property type="match status" value="1"/>
</dbReference>
<feature type="domain" description="Ribosomal RNA small subunit methyltransferase E PUA-like" evidence="12">
    <location>
        <begin position="23"/>
        <end position="68"/>
    </location>
</feature>
<comment type="subcellular location">
    <subcellularLocation>
        <location evidence="1">Cytoplasm</location>
    </subcellularLocation>
</comment>
<dbReference type="Pfam" id="PF04452">
    <property type="entry name" value="Methyltrans_RNA"/>
    <property type="match status" value="1"/>
</dbReference>
<proteinExistence type="inferred from homology"/>
<dbReference type="GO" id="GO:0070042">
    <property type="term" value="F:rRNA (uridine-N3-)-methyltransferase activity"/>
    <property type="evidence" value="ECO:0007669"/>
    <property type="project" value="TreeGrafter"/>
</dbReference>
<sequence>MKIFRTQRFLCNPIKKNQDQVTLTGDTAHHLIRVLRFKIGDKIQVFDQSGYEWDAEIVAKKRQSVEVALFKCHKPNVESPVKITLLQSISKSKRMDMVMQKATELGVHKIVPMLSKNSVVRLNAKNTSRKMSHWKKITISASEQSGRVRLPEISEPQKLNQELLNLHKQELGFFLDTTGSDNFNAEKAKNIVLAIGPEGGFSNDEKIMAEKSGYKIVKTGPRLLRTETAPIMALSILQYLYGDFVN</sequence>
<dbReference type="PANTHER" id="PTHR30027:SF3">
    <property type="entry name" value="16S RRNA (URACIL(1498)-N(3))-METHYLTRANSFERASE"/>
    <property type="match status" value="1"/>
</dbReference>